<evidence type="ECO:0000259" key="10">
    <source>
        <dbReference type="Pfam" id="PF21158"/>
    </source>
</evidence>
<keyword evidence="12" id="KW-0969">Cilium</keyword>
<dbReference type="AlphaFoldDB" id="A0A9X2HUU7"/>
<dbReference type="GO" id="GO:0005576">
    <property type="term" value="C:extracellular region"/>
    <property type="evidence" value="ECO:0007669"/>
    <property type="project" value="UniProtKB-SubCell"/>
</dbReference>
<keyword evidence="6" id="KW-0975">Bacterial flagellum</keyword>
<evidence type="ECO:0000256" key="5">
    <source>
        <dbReference type="ARBA" id="ARBA00022525"/>
    </source>
</evidence>
<dbReference type="Proteomes" id="UP001139319">
    <property type="component" value="Unassembled WGS sequence"/>
</dbReference>
<evidence type="ECO:0000256" key="1">
    <source>
        <dbReference type="ARBA" id="ARBA00004365"/>
    </source>
</evidence>
<feature type="domain" description="Flagellar hook-associated protein 1 D2-like" evidence="10">
    <location>
        <begin position="345"/>
        <end position="419"/>
    </location>
</feature>
<dbReference type="Pfam" id="PF06429">
    <property type="entry name" value="Flg_bbr_C"/>
    <property type="match status" value="1"/>
</dbReference>
<evidence type="ECO:0000256" key="6">
    <source>
        <dbReference type="ARBA" id="ARBA00023143"/>
    </source>
</evidence>
<protein>
    <recommendedName>
        <fullName evidence="4">Flagellar hook-associated protein 1</fullName>
    </recommendedName>
</protein>
<dbReference type="InterPro" id="IPR053927">
    <property type="entry name" value="FlgK_helical"/>
</dbReference>
<dbReference type="SUPFAM" id="SSF64518">
    <property type="entry name" value="Phase 1 flagellin"/>
    <property type="match status" value="2"/>
</dbReference>
<dbReference type="Pfam" id="PF21158">
    <property type="entry name" value="flgK_1st_1"/>
    <property type="match status" value="1"/>
</dbReference>
<evidence type="ECO:0000256" key="2">
    <source>
        <dbReference type="ARBA" id="ARBA00004613"/>
    </source>
</evidence>
<dbReference type="InterPro" id="IPR001444">
    <property type="entry name" value="Flag_bb_rod_N"/>
</dbReference>
<feature type="domain" description="Flagellar basal body rod protein N-terminal" evidence="8">
    <location>
        <begin position="6"/>
        <end position="34"/>
    </location>
</feature>
<dbReference type="GO" id="GO:0044780">
    <property type="term" value="P:bacterial-type flagellum assembly"/>
    <property type="evidence" value="ECO:0007669"/>
    <property type="project" value="InterPro"/>
</dbReference>
<keyword evidence="5" id="KW-0964">Secreted</keyword>
<dbReference type="Pfam" id="PF00460">
    <property type="entry name" value="Flg_bb_rod"/>
    <property type="match status" value="1"/>
</dbReference>
<name>A0A9X2HUU7_9GAMM</name>
<comment type="subcellular location">
    <subcellularLocation>
        <location evidence="1">Bacterial flagellum</location>
    </subcellularLocation>
    <subcellularLocation>
        <location evidence="2">Secreted</location>
    </subcellularLocation>
</comment>
<dbReference type="GO" id="GO:0005198">
    <property type="term" value="F:structural molecule activity"/>
    <property type="evidence" value="ECO:0007669"/>
    <property type="project" value="InterPro"/>
</dbReference>
<dbReference type="Pfam" id="PF22638">
    <property type="entry name" value="FlgK_D1"/>
    <property type="match status" value="1"/>
</dbReference>
<feature type="compositionally biased region" description="Polar residues" evidence="7">
    <location>
        <begin position="30"/>
        <end position="50"/>
    </location>
</feature>
<dbReference type="InterPro" id="IPR002371">
    <property type="entry name" value="FlgK"/>
</dbReference>
<reference evidence="12" key="2">
    <citation type="submission" date="2023-01" db="EMBL/GenBank/DDBJ databases">
        <title>Gilvimarinus xylanilyticus HB14 isolated from Caulerpa lentillifera aquaculture base in Hainan, China.</title>
        <authorList>
            <person name="Zhang Y.-J."/>
        </authorList>
    </citation>
    <scope>NUCLEOTIDE SEQUENCE</scope>
    <source>
        <strain evidence="12">HB14</strain>
    </source>
</reference>
<feature type="domain" description="Flagellar hook-associated protein FlgK helical" evidence="11">
    <location>
        <begin position="94"/>
        <end position="319"/>
    </location>
</feature>
<keyword evidence="12" id="KW-0282">Flagellum</keyword>
<feature type="region of interest" description="Disordered" evidence="7">
    <location>
        <begin position="30"/>
        <end position="52"/>
    </location>
</feature>
<accession>A0A9X2HUU7</accession>
<evidence type="ECO:0000259" key="9">
    <source>
        <dbReference type="Pfam" id="PF06429"/>
    </source>
</evidence>
<gene>
    <name evidence="12" type="primary">flgK</name>
    <name evidence="12" type="ORF">M6D89_04880</name>
</gene>
<keyword evidence="13" id="KW-1185">Reference proteome</keyword>
<reference evidence="12" key="1">
    <citation type="submission" date="2022-05" db="EMBL/GenBank/DDBJ databases">
        <authorList>
            <person name="Sun H.-N."/>
        </authorList>
    </citation>
    <scope>NUCLEOTIDE SEQUENCE</scope>
    <source>
        <strain evidence="12">HB14</strain>
    </source>
</reference>
<dbReference type="NCBIfam" id="TIGR02492">
    <property type="entry name" value="flgK_ends"/>
    <property type="match status" value="1"/>
</dbReference>
<feature type="domain" description="Flagellar basal-body/hook protein C-terminal" evidence="9">
    <location>
        <begin position="861"/>
        <end position="899"/>
    </location>
</feature>
<evidence type="ECO:0000259" key="11">
    <source>
        <dbReference type="Pfam" id="PF22638"/>
    </source>
</evidence>
<evidence type="ECO:0000259" key="8">
    <source>
        <dbReference type="Pfam" id="PF00460"/>
    </source>
</evidence>
<keyword evidence="12" id="KW-0966">Cell projection</keyword>
<dbReference type="InterPro" id="IPR049119">
    <property type="entry name" value="FlgK_D2-like"/>
</dbReference>
<organism evidence="12 13">
    <name type="scientific">Gilvimarinus xylanilyticus</name>
    <dbReference type="NCBI Taxonomy" id="2944139"/>
    <lineage>
        <taxon>Bacteria</taxon>
        <taxon>Pseudomonadati</taxon>
        <taxon>Pseudomonadota</taxon>
        <taxon>Gammaproteobacteria</taxon>
        <taxon>Cellvibrionales</taxon>
        <taxon>Cellvibrionaceae</taxon>
        <taxon>Gilvimarinus</taxon>
    </lineage>
</organism>
<comment type="similarity">
    <text evidence="3">Belongs to the flagella basal body rod proteins family.</text>
</comment>
<proteinExistence type="inferred from homology"/>
<dbReference type="EMBL" id="JAMFTH010000001">
    <property type="protein sequence ID" value="MCP8898630.1"/>
    <property type="molecule type" value="Genomic_DNA"/>
</dbReference>
<evidence type="ECO:0000256" key="4">
    <source>
        <dbReference type="ARBA" id="ARBA00016244"/>
    </source>
</evidence>
<evidence type="ECO:0000313" key="12">
    <source>
        <dbReference type="EMBL" id="MCP8898630.1"/>
    </source>
</evidence>
<evidence type="ECO:0000256" key="3">
    <source>
        <dbReference type="ARBA" id="ARBA00009677"/>
    </source>
</evidence>
<dbReference type="InterPro" id="IPR010930">
    <property type="entry name" value="Flg_bb/hook_C_dom"/>
</dbReference>
<evidence type="ECO:0000313" key="13">
    <source>
        <dbReference type="Proteomes" id="UP001139319"/>
    </source>
</evidence>
<evidence type="ECO:0000256" key="7">
    <source>
        <dbReference type="SAM" id="MobiDB-lite"/>
    </source>
</evidence>
<dbReference type="PANTHER" id="PTHR30033:SF1">
    <property type="entry name" value="FLAGELLAR HOOK-ASSOCIATED PROTEIN 1"/>
    <property type="match status" value="1"/>
</dbReference>
<dbReference type="PANTHER" id="PTHR30033">
    <property type="entry name" value="FLAGELLAR HOOK-ASSOCIATED PROTEIN 1"/>
    <property type="match status" value="1"/>
</dbReference>
<comment type="caution">
    <text evidence="12">The sequence shown here is derived from an EMBL/GenBank/DDBJ whole genome shotgun (WGS) entry which is preliminary data.</text>
</comment>
<dbReference type="GO" id="GO:0009424">
    <property type="term" value="C:bacterial-type flagellum hook"/>
    <property type="evidence" value="ECO:0007669"/>
    <property type="project" value="InterPro"/>
</dbReference>
<dbReference type="RefSeq" id="WP_253966901.1">
    <property type="nucleotide sequence ID" value="NZ_JAMFTH010000001.1"/>
</dbReference>
<dbReference type="PRINTS" id="PR01005">
    <property type="entry name" value="FLGHOOKAP1"/>
</dbReference>
<sequence>MGGLLSNAISGLQASQNALRTAGHNISNANTAGYSRQQVENATRPEQSIGNAGYIGSGVTTTSIERVVDQFVNNQLRLDTSAYNQLAAYNLNIGKVDSLFADGSTGLSNSLQEFFSAVQNAADEPSSTPARQLFLDRAESLGKRFNQLYGRLETLQKDVNSELQTVTQQITTLAESIADLNRQISQTGGSSNPPNDLLDKRDEALRSLSELVNVQAVEAGGGQVNVYIGSGQSLVVGTNVGRFAVDRSGNIQLQNGAQSTDITGQISGGKLGGIISFRDDVLYPSMNDLGRVAIALSDEFNRLQSQGLDLDSEYGANLFADINSREISLNRVVHGDNAPPQDRVVSMTIDDVSQLTTSDYTFKIGDTGGNYSITRKSDNEIVSQGLLPGSFPAEISFDGATFHLEAGSFQGGDTFTLQPTKNGARDIHTLLSRPEDLALASPIRTGSSLGNTGSGQISAGNILQVSDSSGNPLPMFANQGELNPPLVIKFTSPTTYDVLDNTDPNNPVPLDPPMSNLEFTPNLTNQVFGTDPGQTLVVGDGAATGLGGRTAEVYSASMDNGYPAERYTFSWQDPVTGTTNTQQVTTDVGASAQQTAARMSAIAGVEVNAHTTALISGNTLNNSVQISINDTPILEQDGAVLASGVPDPSADPVGFFEYMAEQINANSEFTAKGIHASIRMANGTDPQLLLSDASGADINIQITGGPANEINVADEIGATGQPLTAGTTDAIAVGGRMDITMADGVTLSDSTPSNSRLLGDTEAPDFAQSNYMGFQVSIKGQPQAGDIFTIGFNTEASNDNRNGLKFAELDTQGTIGDDSLSFAQAYGRLVEDVGTKSNLSRANTEAGKSLLEQTQSLRDSISGVNLDEEAANLIKFEQAYSANARVISVARELFDTLINAI</sequence>